<keyword evidence="2" id="KW-1185">Reference proteome</keyword>
<dbReference type="AlphaFoldDB" id="A0A4C1YFW0"/>
<comment type="caution">
    <text evidence="1">The sequence shown here is derived from an EMBL/GenBank/DDBJ whole genome shotgun (WGS) entry which is preliminary data.</text>
</comment>
<dbReference type="EMBL" id="BGZK01001233">
    <property type="protein sequence ID" value="GBP75036.1"/>
    <property type="molecule type" value="Genomic_DNA"/>
</dbReference>
<proteinExistence type="predicted"/>
<gene>
    <name evidence="1" type="ORF">EVAR_21800_1</name>
</gene>
<protein>
    <submittedName>
        <fullName evidence="1">Uncharacterized protein</fullName>
    </submittedName>
</protein>
<evidence type="ECO:0000313" key="1">
    <source>
        <dbReference type="EMBL" id="GBP75036.1"/>
    </source>
</evidence>
<sequence>MQQTTSDESWIYYYDPKTKRPSAQRVFPVEELPIKLKSGRIVGKEMVVSFFGITAPTSHHVIYKAVTEVEEVVAVYEQAVETTPKCEWANCFSRQCRKWGGATGAQEQGVDSGWRKNGQTKQDYYFFGLLLICSRCAPSARAKQQDEDQDVTAKDIVLSLHVNMDGSAGERMNGK</sequence>
<evidence type="ECO:0000313" key="2">
    <source>
        <dbReference type="Proteomes" id="UP000299102"/>
    </source>
</evidence>
<reference evidence="1 2" key="1">
    <citation type="journal article" date="2019" name="Commun. Biol.">
        <title>The bagworm genome reveals a unique fibroin gene that provides high tensile strength.</title>
        <authorList>
            <person name="Kono N."/>
            <person name="Nakamura H."/>
            <person name="Ohtoshi R."/>
            <person name="Tomita M."/>
            <person name="Numata K."/>
            <person name="Arakawa K."/>
        </authorList>
    </citation>
    <scope>NUCLEOTIDE SEQUENCE [LARGE SCALE GENOMIC DNA]</scope>
</reference>
<accession>A0A4C1YFW0</accession>
<organism evidence="1 2">
    <name type="scientific">Eumeta variegata</name>
    <name type="common">Bagworm moth</name>
    <name type="synonym">Eumeta japonica</name>
    <dbReference type="NCBI Taxonomy" id="151549"/>
    <lineage>
        <taxon>Eukaryota</taxon>
        <taxon>Metazoa</taxon>
        <taxon>Ecdysozoa</taxon>
        <taxon>Arthropoda</taxon>
        <taxon>Hexapoda</taxon>
        <taxon>Insecta</taxon>
        <taxon>Pterygota</taxon>
        <taxon>Neoptera</taxon>
        <taxon>Endopterygota</taxon>
        <taxon>Lepidoptera</taxon>
        <taxon>Glossata</taxon>
        <taxon>Ditrysia</taxon>
        <taxon>Tineoidea</taxon>
        <taxon>Psychidae</taxon>
        <taxon>Oiketicinae</taxon>
        <taxon>Eumeta</taxon>
    </lineage>
</organism>
<name>A0A4C1YFW0_EUMVA</name>
<dbReference type="Proteomes" id="UP000299102">
    <property type="component" value="Unassembled WGS sequence"/>
</dbReference>